<dbReference type="InterPro" id="IPR011083">
    <property type="entry name" value="Phage_tail_collar_dom"/>
</dbReference>
<evidence type="ECO:0000313" key="2">
    <source>
        <dbReference type="EMBL" id="PWV59515.1"/>
    </source>
</evidence>
<gene>
    <name evidence="2" type="ORF">C7443_11060</name>
</gene>
<evidence type="ECO:0000259" key="1">
    <source>
        <dbReference type="Pfam" id="PF07484"/>
    </source>
</evidence>
<dbReference type="Gene3D" id="3.90.1340.10">
    <property type="entry name" value="Phage tail collar domain"/>
    <property type="match status" value="1"/>
</dbReference>
<dbReference type="AlphaFoldDB" id="A0A317MRL8"/>
<dbReference type="EMBL" id="QGTJ01000010">
    <property type="protein sequence ID" value="PWV59515.1"/>
    <property type="molecule type" value="Genomic_DNA"/>
</dbReference>
<sequence length="172" mass="17118">MSEPFLGEIRAFAFSFAPRGWAICAGQLLPIAQNTALFSILGVTYGGDGRSTFALPDLRGNVPIGQGSGPGLSPRLLGEQGGASSVTLTGSQLPMHSHAALANAAAGNSGAAPANDWAADAGGSSVYAAGADAQMAVDTLGTSGGGQAHDNMQPSLAVNYCIALSGIYPPRS</sequence>
<keyword evidence="3" id="KW-1185">Reference proteome</keyword>
<proteinExistence type="predicted"/>
<evidence type="ECO:0000313" key="3">
    <source>
        <dbReference type="Proteomes" id="UP000246569"/>
    </source>
</evidence>
<dbReference type="OrthoDB" id="9810174at2"/>
<dbReference type="RefSeq" id="WP_110019569.1">
    <property type="nucleotide sequence ID" value="NZ_QGTJ01000010.1"/>
</dbReference>
<dbReference type="Pfam" id="PF07484">
    <property type="entry name" value="Collar"/>
    <property type="match status" value="1"/>
</dbReference>
<comment type="caution">
    <text evidence="2">The sequence shown here is derived from an EMBL/GenBank/DDBJ whole genome shotgun (WGS) entry which is preliminary data.</text>
</comment>
<name>A0A317MRL8_9GAMM</name>
<reference evidence="2 3" key="1">
    <citation type="submission" date="2018-05" db="EMBL/GenBank/DDBJ databases">
        <title>Genomic Encyclopedia of Type Strains, Phase IV (KMG-IV): sequencing the most valuable type-strain genomes for metagenomic binning, comparative biology and taxonomic classification.</title>
        <authorList>
            <person name="Goeker M."/>
        </authorList>
    </citation>
    <scope>NUCLEOTIDE SEQUENCE [LARGE SCALE GENOMIC DNA]</scope>
    <source>
        <strain evidence="2 3">DSM 23606</strain>
    </source>
</reference>
<protein>
    <submittedName>
        <fullName evidence="2">Microcystin-dependent protein</fullName>
    </submittedName>
</protein>
<dbReference type="Proteomes" id="UP000246569">
    <property type="component" value="Unassembled WGS sequence"/>
</dbReference>
<dbReference type="SUPFAM" id="SSF88874">
    <property type="entry name" value="Receptor-binding domain of short tail fibre protein gp12"/>
    <property type="match status" value="1"/>
</dbReference>
<dbReference type="InterPro" id="IPR037053">
    <property type="entry name" value="Phage_tail_collar_dom_sf"/>
</dbReference>
<accession>A0A317MRL8</accession>
<organism evidence="2 3">
    <name type="scientific">Plasticicumulans acidivorans</name>
    <dbReference type="NCBI Taxonomy" id="886464"/>
    <lineage>
        <taxon>Bacteria</taxon>
        <taxon>Pseudomonadati</taxon>
        <taxon>Pseudomonadota</taxon>
        <taxon>Gammaproteobacteria</taxon>
        <taxon>Candidatus Competibacteraceae</taxon>
        <taxon>Plasticicumulans</taxon>
    </lineage>
</organism>
<feature type="domain" description="Phage tail collar" evidence="1">
    <location>
        <begin position="7"/>
        <end position="63"/>
    </location>
</feature>